<sequence length="349" mass="38562">MSSPPREEAAAQVPGAALQELWRTIADLQGRVQALQTGAPTVPAIAEALQATALPKRKPLRDPPLYDGVPASFTAWRCAMEYKLRRDADFIGDHRDQYEYLWAGLETSVQKVVRSYYEVGGRDGAYRYTDFLDYLERTYDDPHKRAQALAELETLKMKPGQSFAQFIAIFERTLATAGGLAWADEVRTNFLRFRVSPRIREACVGRGMGDGTYLGAVAIYRQVAQDLEAIELDRRFGPHRAGAATAPRPPKDEDTPMTGVAAMGSRPNGGARGRRRPGQTQPSDTNRRDTRPRAQWVPSDEYQRRRETGACLRCGNSGHQVADCTYAAALRPSTVVAATTTETPGEGNE</sequence>
<dbReference type="InterPro" id="IPR001878">
    <property type="entry name" value="Znf_CCHC"/>
</dbReference>
<keyword evidence="1" id="KW-0862">Zinc</keyword>
<proteinExistence type="predicted"/>
<evidence type="ECO:0000256" key="1">
    <source>
        <dbReference type="PROSITE-ProRule" id="PRU00047"/>
    </source>
</evidence>
<evidence type="ECO:0000256" key="2">
    <source>
        <dbReference type="SAM" id="MobiDB-lite"/>
    </source>
</evidence>
<feature type="domain" description="CCHC-type" evidence="3">
    <location>
        <begin position="311"/>
        <end position="324"/>
    </location>
</feature>
<dbReference type="EMBL" id="CP034205">
    <property type="protein sequence ID" value="QBZ57068.1"/>
    <property type="molecule type" value="Genomic_DNA"/>
</dbReference>
<evidence type="ECO:0000313" key="5">
    <source>
        <dbReference type="Proteomes" id="UP000294847"/>
    </source>
</evidence>
<dbReference type="PROSITE" id="PS50158">
    <property type="entry name" value="ZF_CCHC"/>
    <property type="match status" value="1"/>
</dbReference>
<evidence type="ECO:0000313" key="4">
    <source>
        <dbReference type="EMBL" id="QBZ57068.1"/>
    </source>
</evidence>
<organism evidence="4 5">
    <name type="scientific">Pyricularia oryzae</name>
    <name type="common">Rice blast fungus</name>
    <name type="synonym">Magnaporthe oryzae</name>
    <dbReference type="NCBI Taxonomy" id="318829"/>
    <lineage>
        <taxon>Eukaryota</taxon>
        <taxon>Fungi</taxon>
        <taxon>Dikarya</taxon>
        <taxon>Ascomycota</taxon>
        <taxon>Pezizomycotina</taxon>
        <taxon>Sordariomycetes</taxon>
        <taxon>Sordariomycetidae</taxon>
        <taxon>Magnaporthales</taxon>
        <taxon>Pyriculariaceae</taxon>
        <taxon>Pyricularia</taxon>
    </lineage>
</organism>
<protein>
    <recommendedName>
        <fullName evidence="3">CCHC-type domain-containing protein</fullName>
    </recommendedName>
</protein>
<accession>A0A4P7N3L2</accession>
<dbReference type="GO" id="GO:0003676">
    <property type="term" value="F:nucleic acid binding"/>
    <property type="evidence" value="ECO:0007669"/>
    <property type="project" value="InterPro"/>
</dbReference>
<dbReference type="GO" id="GO:0008270">
    <property type="term" value="F:zinc ion binding"/>
    <property type="evidence" value="ECO:0007669"/>
    <property type="project" value="UniProtKB-KW"/>
</dbReference>
<keyword evidence="1" id="KW-0479">Metal-binding</keyword>
<name>A0A4P7N3L2_PYROR</name>
<dbReference type="Proteomes" id="UP000294847">
    <property type="component" value="Chromosome 2"/>
</dbReference>
<reference evidence="4 5" key="1">
    <citation type="journal article" date="2019" name="Mol. Biol. Evol.">
        <title>Blast fungal genomes show frequent chromosomal changes, gene gains and losses, and effector gene turnover.</title>
        <authorList>
            <person name="Gomez Luciano L.B."/>
            <person name="Jason Tsai I."/>
            <person name="Chuma I."/>
            <person name="Tosa Y."/>
            <person name="Chen Y.H."/>
            <person name="Li J.Y."/>
            <person name="Li M.Y."/>
            <person name="Jade Lu M.Y."/>
            <person name="Nakayashiki H."/>
            <person name="Li W.H."/>
        </authorList>
    </citation>
    <scope>NUCLEOTIDE SEQUENCE [LARGE SCALE GENOMIC DNA]</scope>
    <source>
        <strain evidence="4">MZ5-1-6</strain>
    </source>
</reference>
<keyword evidence="1" id="KW-0863">Zinc-finger</keyword>
<evidence type="ECO:0000259" key="3">
    <source>
        <dbReference type="PROSITE" id="PS50158"/>
    </source>
</evidence>
<feature type="region of interest" description="Disordered" evidence="2">
    <location>
        <begin position="239"/>
        <end position="305"/>
    </location>
</feature>
<dbReference type="AlphaFoldDB" id="A0A4P7N3L2"/>
<gene>
    <name evidence="4" type="ORF">PoMZ_01988</name>
</gene>